<dbReference type="EMBL" id="CM055110">
    <property type="protein sequence ID" value="KAJ7522168.1"/>
    <property type="molecule type" value="Genomic_DNA"/>
</dbReference>
<accession>A0ACC2AX93</accession>
<name>A0ACC2AX93_DIPCM</name>
<reference evidence="2" key="1">
    <citation type="journal article" date="2024" name="Proc. Natl. Acad. Sci. U.S.A.">
        <title>Extraordinary preservation of gene collinearity over three hundred million years revealed in homosporous lycophytes.</title>
        <authorList>
            <person name="Li C."/>
            <person name="Wickell D."/>
            <person name="Kuo L.Y."/>
            <person name="Chen X."/>
            <person name="Nie B."/>
            <person name="Liao X."/>
            <person name="Peng D."/>
            <person name="Ji J."/>
            <person name="Jenkins J."/>
            <person name="Williams M."/>
            <person name="Shu S."/>
            <person name="Plott C."/>
            <person name="Barry K."/>
            <person name="Rajasekar S."/>
            <person name="Grimwood J."/>
            <person name="Han X."/>
            <person name="Sun S."/>
            <person name="Hou Z."/>
            <person name="He W."/>
            <person name="Dai G."/>
            <person name="Sun C."/>
            <person name="Schmutz J."/>
            <person name="Leebens-Mack J.H."/>
            <person name="Li F.W."/>
            <person name="Wang L."/>
        </authorList>
    </citation>
    <scope>NUCLEOTIDE SEQUENCE [LARGE SCALE GENOMIC DNA]</scope>
    <source>
        <strain evidence="2">cv. PW_Plant_1</strain>
    </source>
</reference>
<comment type="caution">
    <text evidence="1">The sequence shown here is derived from an EMBL/GenBank/DDBJ whole genome shotgun (WGS) entry which is preliminary data.</text>
</comment>
<evidence type="ECO:0000313" key="1">
    <source>
        <dbReference type="EMBL" id="KAJ7522168.1"/>
    </source>
</evidence>
<sequence length="136" mass="15096">MWGFELDSSQQSAARETGEANQGTTTTEKPNPAPSKIQSSEKFHRDIPSTPVFAYHTSAKKANVPGPTIDANAWLETYIRWENHLPQRHVFPLIDYSLDIARPKYGGVPTVVHVHGGINEPESDGHSHGWFTSGFK</sequence>
<organism evidence="1 2">
    <name type="scientific">Diphasiastrum complanatum</name>
    <name type="common">Issler's clubmoss</name>
    <name type="synonym">Lycopodium complanatum</name>
    <dbReference type="NCBI Taxonomy" id="34168"/>
    <lineage>
        <taxon>Eukaryota</taxon>
        <taxon>Viridiplantae</taxon>
        <taxon>Streptophyta</taxon>
        <taxon>Embryophyta</taxon>
        <taxon>Tracheophyta</taxon>
        <taxon>Lycopodiopsida</taxon>
        <taxon>Lycopodiales</taxon>
        <taxon>Lycopodiaceae</taxon>
        <taxon>Lycopodioideae</taxon>
        <taxon>Diphasiastrum</taxon>
    </lineage>
</organism>
<proteinExistence type="predicted"/>
<gene>
    <name evidence="1" type="ORF">O6H91_19G085900</name>
</gene>
<dbReference type="Proteomes" id="UP001162992">
    <property type="component" value="Chromosome 19"/>
</dbReference>
<protein>
    <submittedName>
        <fullName evidence="1">Uncharacterized protein</fullName>
    </submittedName>
</protein>
<evidence type="ECO:0000313" key="2">
    <source>
        <dbReference type="Proteomes" id="UP001162992"/>
    </source>
</evidence>
<keyword evidence="2" id="KW-1185">Reference proteome</keyword>